<reference evidence="2" key="1">
    <citation type="submission" date="2022-10" db="EMBL/GenBank/DDBJ databases">
        <title>Chitiniphilus purpureus sp. nov., a novel chitin-degrading bacterium isolated from crawfish pond sediment.</title>
        <authorList>
            <person name="Li K."/>
        </authorList>
    </citation>
    <scope>NUCLEOTIDE SEQUENCE</scope>
    <source>
        <strain evidence="2">CD1</strain>
    </source>
</reference>
<evidence type="ECO:0000313" key="3">
    <source>
        <dbReference type="Proteomes" id="UP001061302"/>
    </source>
</evidence>
<dbReference type="InterPro" id="IPR032710">
    <property type="entry name" value="NTF2-like_dom_sf"/>
</dbReference>
<dbReference type="Gene3D" id="3.10.450.50">
    <property type="match status" value="1"/>
</dbReference>
<protein>
    <submittedName>
        <fullName evidence="2">Nuclear transport factor 2 family protein</fullName>
    </submittedName>
</protein>
<evidence type="ECO:0000259" key="1">
    <source>
        <dbReference type="Pfam" id="PF14534"/>
    </source>
</evidence>
<accession>A0ABY6DPH5</accession>
<dbReference type="Proteomes" id="UP001061302">
    <property type="component" value="Chromosome"/>
</dbReference>
<name>A0ABY6DPH5_9NEIS</name>
<feature type="domain" description="DUF4440" evidence="1">
    <location>
        <begin position="9"/>
        <end position="118"/>
    </location>
</feature>
<keyword evidence="3" id="KW-1185">Reference proteome</keyword>
<dbReference type="RefSeq" id="WP_263123077.1">
    <property type="nucleotide sequence ID" value="NZ_CP106753.1"/>
</dbReference>
<organism evidence="2 3">
    <name type="scientific">Chitiniphilus purpureus</name>
    <dbReference type="NCBI Taxonomy" id="2981137"/>
    <lineage>
        <taxon>Bacteria</taxon>
        <taxon>Pseudomonadati</taxon>
        <taxon>Pseudomonadota</taxon>
        <taxon>Betaproteobacteria</taxon>
        <taxon>Neisseriales</taxon>
        <taxon>Chitinibacteraceae</taxon>
        <taxon>Chitiniphilus</taxon>
    </lineage>
</organism>
<dbReference type="EMBL" id="CP106753">
    <property type="protein sequence ID" value="UXY13813.1"/>
    <property type="molecule type" value="Genomic_DNA"/>
</dbReference>
<sequence>MQTANRELVDLENRFWQALVDDDTDTAISMLAEPSILVSSHGAMTFDRDAFRQMAEQAPMVVRSFELSEIQVARPSEDTAVVTYRVKQSVAKRGQSDEVTEDMADSSVWVRKSGNWQCVMHTETALSSH</sequence>
<evidence type="ECO:0000313" key="2">
    <source>
        <dbReference type="EMBL" id="UXY13813.1"/>
    </source>
</evidence>
<proteinExistence type="predicted"/>
<gene>
    <name evidence="2" type="ORF">N8I74_10815</name>
</gene>
<dbReference type="InterPro" id="IPR027843">
    <property type="entry name" value="DUF4440"/>
</dbReference>
<dbReference type="Pfam" id="PF14534">
    <property type="entry name" value="DUF4440"/>
    <property type="match status" value="1"/>
</dbReference>
<dbReference type="SUPFAM" id="SSF54427">
    <property type="entry name" value="NTF2-like"/>
    <property type="match status" value="1"/>
</dbReference>